<comment type="caution">
    <text evidence="2">The sequence shown here is derived from an EMBL/GenBank/DDBJ whole genome shotgun (WGS) entry which is preliminary data.</text>
</comment>
<feature type="domain" description="DUF659" evidence="1">
    <location>
        <begin position="88"/>
        <end position="246"/>
    </location>
</feature>
<evidence type="ECO:0000259" key="1">
    <source>
        <dbReference type="Pfam" id="PF04937"/>
    </source>
</evidence>
<dbReference type="GO" id="GO:0005634">
    <property type="term" value="C:nucleus"/>
    <property type="evidence" value="ECO:0007669"/>
    <property type="project" value="InterPro"/>
</dbReference>
<feature type="non-terminal residue" evidence="2">
    <location>
        <position position="1"/>
    </location>
</feature>
<dbReference type="InterPro" id="IPR012337">
    <property type="entry name" value="RNaseH-like_sf"/>
</dbReference>
<gene>
    <name evidence="2" type="ORF">Fcan01_24143</name>
</gene>
<dbReference type="GO" id="GO:0003690">
    <property type="term" value="F:double-stranded DNA binding"/>
    <property type="evidence" value="ECO:0007669"/>
    <property type="project" value="InterPro"/>
</dbReference>
<protein>
    <submittedName>
        <fullName evidence="2">CGG triplet repeat-binding protein 1</fullName>
    </submittedName>
</protein>
<reference evidence="2 3" key="1">
    <citation type="submission" date="2015-12" db="EMBL/GenBank/DDBJ databases">
        <title>The genome of Folsomia candida.</title>
        <authorList>
            <person name="Faddeeva A."/>
            <person name="Derks M.F."/>
            <person name="Anvar Y."/>
            <person name="Smit S."/>
            <person name="Van Straalen N."/>
            <person name="Roelofs D."/>
        </authorList>
    </citation>
    <scope>NUCLEOTIDE SEQUENCE [LARGE SCALE GENOMIC DNA]</scope>
    <source>
        <strain evidence="2 3">VU population</strain>
        <tissue evidence="2">Whole body</tissue>
    </source>
</reference>
<evidence type="ECO:0000313" key="3">
    <source>
        <dbReference type="Proteomes" id="UP000198287"/>
    </source>
</evidence>
<dbReference type="PANTHER" id="PTHR32344:SF1">
    <property type="entry name" value="U1-TYPE DOMAIN-CONTAINING PROTEIN"/>
    <property type="match status" value="1"/>
</dbReference>
<dbReference type="AlphaFoldDB" id="A0A226D6J6"/>
<dbReference type="OMA" id="INCAPFR"/>
<dbReference type="InterPro" id="IPR007021">
    <property type="entry name" value="DUF659"/>
</dbReference>
<evidence type="ECO:0000313" key="2">
    <source>
        <dbReference type="EMBL" id="OXA41172.1"/>
    </source>
</evidence>
<accession>A0A226D6J6</accession>
<dbReference type="Pfam" id="PF04937">
    <property type="entry name" value="DUF659"/>
    <property type="match status" value="1"/>
</dbReference>
<dbReference type="SUPFAM" id="SSF53098">
    <property type="entry name" value="Ribonuclease H-like"/>
    <property type="match status" value="1"/>
</dbReference>
<dbReference type="PANTHER" id="PTHR32344">
    <property type="entry name" value="U1-TYPE DOMAIN-CONTAINING PROTEIN"/>
    <property type="match status" value="1"/>
</dbReference>
<name>A0A226D6J6_FOLCA</name>
<organism evidence="2 3">
    <name type="scientific">Folsomia candida</name>
    <name type="common">Springtail</name>
    <dbReference type="NCBI Taxonomy" id="158441"/>
    <lineage>
        <taxon>Eukaryota</taxon>
        <taxon>Metazoa</taxon>
        <taxon>Ecdysozoa</taxon>
        <taxon>Arthropoda</taxon>
        <taxon>Hexapoda</taxon>
        <taxon>Collembola</taxon>
        <taxon>Entomobryomorpha</taxon>
        <taxon>Isotomoidea</taxon>
        <taxon>Isotomidae</taxon>
        <taxon>Proisotominae</taxon>
        <taxon>Folsomia</taxon>
    </lineage>
</organism>
<keyword evidence="3" id="KW-1185">Reference proteome</keyword>
<dbReference type="STRING" id="158441.A0A226D6J6"/>
<dbReference type="EMBL" id="LNIX01000030">
    <property type="protein sequence ID" value="OXA41172.1"/>
    <property type="molecule type" value="Genomic_DNA"/>
</dbReference>
<dbReference type="GO" id="GO:0006357">
    <property type="term" value="P:regulation of transcription by RNA polymerase II"/>
    <property type="evidence" value="ECO:0007669"/>
    <property type="project" value="InterPro"/>
</dbReference>
<proteinExistence type="predicted"/>
<sequence length="464" mass="52628">ACQAGFEFKQKSQLEQHIRTTKHQNLAKKFTLDPQRQILLNEAVESNSNRPFYKDMCYAFVSAGIPWKKLQNSALENFLEKYTGRSIPDQSTLRKNYLPTIYVEAIEKIRRDVGTNPIWVSIDETTDKCGRYVANVLIGALKKDGPSKCHLICSRQLEKTNNATITKTVLDALGILWPGSKQDQIESKFLLFITDGVKYMLKAGKNLKVLYSKLLHVTCLAHGMNRVAEEIRSLFPDVDKFVANMKSAFRKAPSRIAIYKEKYPDLALPPSPVITRWGTWLEATEFYAQHFNEIKEIIDTINNDAASVNTLKTLIQSQDLPKNLVFISLNYTFLAEKMTEFQENGGSLQQTLKYLEEIEDKLFIINGDVGAAVIAKYKAVITKNPDLDKLKHISSILQGQSDEEIPVLLNPAEVASFSNAPMTSVEAERSFSMHKFLLSDRRQGITPEHLEMELVSHFESLNDE</sequence>
<dbReference type="Proteomes" id="UP000198287">
    <property type="component" value="Unassembled WGS sequence"/>
</dbReference>
<dbReference type="InterPro" id="IPR033375">
    <property type="entry name" value="Cggbp1"/>
</dbReference>